<dbReference type="EMBL" id="VJMH01005529">
    <property type="protein sequence ID" value="KAF0694949.1"/>
    <property type="molecule type" value="Genomic_DNA"/>
</dbReference>
<dbReference type="Proteomes" id="UP000332933">
    <property type="component" value="Unassembled WGS sequence"/>
</dbReference>
<evidence type="ECO:0000313" key="2">
    <source>
        <dbReference type="EMBL" id="KAF0694949.1"/>
    </source>
</evidence>
<sequence>MGLEYSAPPNESQITVSQIGITDPFGQSLPFELRAEYLRLSESDSDAPMENKTMGTETHTSLVTPHLLPSVLTSSPTQDDLMGDEEPRPLQDLHLAPTQLVFANANSEMNLMATLEFSAEPHSASNRLTVSDLSLISAQFQPLLEISRALKLSRVSTLDGQPSTSLTTD</sequence>
<dbReference type="EMBL" id="CAADRA010005550">
    <property type="protein sequence ID" value="VFT91029.1"/>
    <property type="molecule type" value="Genomic_DNA"/>
</dbReference>
<keyword evidence="4" id="KW-1185">Reference proteome</keyword>
<evidence type="ECO:0000256" key="1">
    <source>
        <dbReference type="SAM" id="MobiDB-lite"/>
    </source>
</evidence>
<organism evidence="3 4">
    <name type="scientific">Aphanomyces stellatus</name>
    <dbReference type="NCBI Taxonomy" id="120398"/>
    <lineage>
        <taxon>Eukaryota</taxon>
        <taxon>Sar</taxon>
        <taxon>Stramenopiles</taxon>
        <taxon>Oomycota</taxon>
        <taxon>Saprolegniomycetes</taxon>
        <taxon>Saprolegniales</taxon>
        <taxon>Verrucalvaceae</taxon>
        <taxon>Aphanomyces</taxon>
    </lineage>
</organism>
<proteinExistence type="predicted"/>
<protein>
    <submittedName>
        <fullName evidence="3">Aste57867_14204 protein</fullName>
    </submittedName>
</protein>
<name>A0A485L0E4_9STRA</name>
<evidence type="ECO:0000313" key="4">
    <source>
        <dbReference type="Proteomes" id="UP000332933"/>
    </source>
</evidence>
<reference evidence="2" key="2">
    <citation type="submission" date="2019-06" db="EMBL/GenBank/DDBJ databases">
        <title>Genomics analysis of Aphanomyces spp. identifies a new class of oomycete effector associated with host adaptation.</title>
        <authorList>
            <person name="Gaulin E."/>
        </authorList>
    </citation>
    <scope>NUCLEOTIDE SEQUENCE</scope>
    <source>
        <strain evidence="2">CBS 578.67</strain>
    </source>
</reference>
<reference evidence="3 4" key="1">
    <citation type="submission" date="2019-03" db="EMBL/GenBank/DDBJ databases">
        <authorList>
            <person name="Gaulin E."/>
            <person name="Dumas B."/>
        </authorList>
    </citation>
    <scope>NUCLEOTIDE SEQUENCE [LARGE SCALE GENOMIC DNA]</scope>
    <source>
        <strain evidence="3">CBS 568.67</strain>
    </source>
</reference>
<feature type="region of interest" description="Disordered" evidence="1">
    <location>
        <begin position="59"/>
        <end position="89"/>
    </location>
</feature>
<gene>
    <name evidence="3" type="primary">Aste57867_14204</name>
    <name evidence="2" type="ORF">As57867_014153</name>
    <name evidence="3" type="ORF">ASTE57867_14204</name>
</gene>
<accession>A0A485L0E4</accession>
<evidence type="ECO:0000313" key="3">
    <source>
        <dbReference type="EMBL" id="VFT91029.1"/>
    </source>
</evidence>
<dbReference type="AlphaFoldDB" id="A0A485L0E4"/>